<dbReference type="Gene3D" id="3.40.50.12380">
    <property type="entry name" value="Nitrogenase MoFe cofactor biosynthesis protein NifE, C-terminal"/>
    <property type="match status" value="2"/>
</dbReference>
<dbReference type="InterPro" id="IPR000318">
    <property type="entry name" value="Nase_comp1_CS"/>
</dbReference>
<keyword evidence="8" id="KW-0547">Nucleotide-binding</keyword>
<comment type="catalytic activity">
    <reaction evidence="14 16">
        <text>N2 + 8 reduced [2Fe-2S]-[ferredoxin] + 16 ATP + 16 H2O = H2 + 8 oxidized [2Fe-2S]-[ferredoxin] + 2 NH4(+) + 16 ADP + 16 phosphate + 6 H(+)</text>
        <dbReference type="Rhea" id="RHEA:21448"/>
        <dbReference type="Rhea" id="RHEA-COMP:10000"/>
        <dbReference type="Rhea" id="RHEA-COMP:10001"/>
        <dbReference type="ChEBI" id="CHEBI:15377"/>
        <dbReference type="ChEBI" id="CHEBI:15378"/>
        <dbReference type="ChEBI" id="CHEBI:17997"/>
        <dbReference type="ChEBI" id="CHEBI:18276"/>
        <dbReference type="ChEBI" id="CHEBI:28938"/>
        <dbReference type="ChEBI" id="CHEBI:30616"/>
        <dbReference type="ChEBI" id="CHEBI:33737"/>
        <dbReference type="ChEBI" id="CHEBI:33738"/>
        <dbReference type="ChEBI" id="CHEBI:43474"/>
        <dbReference type="ChEBI" id="CHEBI:456216"/>
        <dbReference type="EC" id="1.18.6.1"/>
    </reaction>
</comment>
<dbReference type="PANTHER" id="PTHR43457">
    <property type="entry name" value="NITROGENASE MOLYBDENUM-IRON PROTEIN ALPHA CHAIN"/>
    <property type="match status" value="1"/>
</dbReference>
<dbReference type="NCBIfam" id="TIGR01282">
    <property type="entry name" value="nifD"/>
    <property type="match status" value="1"/>
</dbReference>
<comment type="subunit">
    <text evidence="5">Tetramer of two alpha and two beta chains. Forms complex with the iron protein (nitrogenase component 2).</text>
</comment>
<dbReference type="InterPro" id="IPR010143">
    <property type="entry name" value="Nase_comp1_asu"/>
</dbReference>
<feature type="domain" description="Nitrogenase/oxidoreductase component 1" evidence="17">
    <location>
        <begin position="55"/>
        <end position="516"/>
    </location>
</feature>
<dbReference type="RefSeq" id="WP_230741125.1">
    <property type="nucleotide sequence ID" value="NZ_PGCK01000003.1"/>
</dbReference>
<dbReference type="GO" id="GO:0046872">
    <property type="term" value="F:metal ion binding"/>
    <property type="evidence" value="ECO:0007669"/>
    <property type="project" value="UniProtKB-KW"/>
</dbReference>
<dbReference type="EC" id="1.18.6.1" evidence="16"/>
<evidence type="ECO:0000259" key="17">
    <source>
        <dbReference type="Pfam" id="PF00148"/>
    </source>
</evidence>
<gene>
    <name evidence="18" type="primary">nifD</name>
    <name evidence="18" type="ORF">CUJ83_04700</name>
</gene>
<evidence type="ECO:0000313" key="18">
    <source>
        <dbReference type="EMBL" id="MCD1294296.1"/>
    </source>
</evidence>
<evidence type="ECO:0000256" key="3">
    <source>
        <dbReference type="ARBA" id="ARBA00002621"/>
    </source>
</evidence>
<evidence type="ECO:0000256" key="8">
    <source>
        <dbReference type="ARBA" id="ARBA00022741"/>
    </source>
</evidence>
<dbReference type="AlphaFoldDB" id="A0AAP2W6N4"/>
<comment type="cofactor">
    <cofactor evidence="1">
        <name>[8Fe-7S] cluster</name>
        <dbReference type="ChEBI" id="CHEBI:21143"/>
    </cofactor>
</comment>
<comment type="function">
    <text evidence="3">This molybdenum-iron protein is part of the nitrogenase complex that catalyzes the key enzymatic reactions in nitrogen fixation.</text>
</comment>
<dbReference type="GO" id="GO:0051536">
    <property type="term" value="F:iron-sulfur cluster binding"/>
    <property type="evidence" value="ECO:0007669"/>
    <property type="project" value="UniProtKB-KW"/>
</dbReference>
<name>A0AAP2W6N4_9EURY</name>
<evidence type="ECO:0000256" key="5">
    <source>
        <dbReference type="ARBA" id="ARBA00011462"/>
    </source>
</evidence>
<accession>A0AAP2W6N4</accession>
<dbReference type="GO" id="GO:0016163">
    <property type="term" value="F:nitrogenase activity"/>
    <property type="evidence" value="ECO:0007669"/>
    <property type="project" value="UniProtKB-UniRule"/>
</dbReference>
<keyword evidence="7 16" id="KW-0479">Metal-binding</keyword>
<proteinExistence type="inferred from homology"/>
<keyword evidence="12" id="KW-0411">Iron-sulfur</keyword>
<dbReference type="PROSITE" id="PS00699">
    <property type="entry name" value="NITROGENASE_1_1"/>
    <property type="match status" value="1"/>
</dbReference>
<evidence type="ECO:0000256" key="7">
    <source>
        <dbReference type="ARBA" id="ARBA00022723"/>
    </source>
</evidence>
<keyword evidence="13 15" id="KW-0535">Nitrogen fixation</keyword>
<keyword evidence="11 16" id="KW-0408">Iron</keyword>
<comment type="cofactor">
    <cofactor evidence="2">
        <name>[7Fe-Mo-9S-C-homocitryl] cluster</name>
        <dbReference type="ChEBI" id="CHEBI:30409"/>
    </cofactor>
</comment>
<evidence type="ECO:0000256" key="15">
    <source>
        <dbReference type="RuleBase" id="RU004021"/>
    </source>
</evidence>
<dbReference type="EMBL" id="PGCK01000003">
    <property type="protein sequence ID" value="MCD1294296.1"/>
    <property type="molecule type" value="Genomic_DNA"/>
</dbReference>
<dbReference type="Gene3D" id="3.40.50.1980">
    <property type="entry name" value="Nitrogenase molybdenum iron protein domain"/>
    <property type="match status" value="1"/>
</dbReference>
<reference evidence="18 19" key="1">
    <citation type="submission" date="2017-11" db="EMBL/GenBank/DDBJ databases">
        <title>Isolation and Characterization of Family Methanocellaceae Species from Potential Methane Hydrate Area Offshore Southwestern Taiwan.</title>
        <authorList>
            <person name="Zhang W.-L."/>
            <person name="Chen W.-C."/>
            <person name="Lai M.-C."/>
            <person name="Chen S.-C."/>
        </authorList>
    </citation>
    <scope>NUCLEOTIDE SEQUENCE [LARGE SCALE GENOMIC DNA]</scope>
    <source>
        <strain evidence="18 19">CWC-04</strain>
    </source>
</reference>
<comment type="caution">
    <text evidence="18">The sequence shown here is derived from an EMBL/GenBank/DDBJ whole genome shotgun (WGS) entry which is preliminary data.</text>
</comment>
<protein>
    <recommendedName>
        <fullName evidence="16">Nitrogenase protein alpha chain</fullName>
        <ecNumber evidence="16">1.18.6.1</ecNumber>
    </recommendedName>
</protein>
<dbReference type="GO" id="GO:0005524">
    <property type="term" value="F:ATP binding"/>
    <property type="evidence" value="ECO:0007669"/>
    <property type="project" value="UniProtKB-KW"/>
</dbReference>
<dbReference type="NCBIfam" id="TIGR01862">
    <property type="entry name" value="N2-ase-Ialpha"/>
    <property type="match status" value="1"/>
</dbReference>
<dbReference type="GO" id="GO:0016612">
    <property type="term" value="C:molybdenum-iron nitrogenase complex"/>
    <property type="evidence" value="ECO:0007669"/>
    <property type="project" value="UniProtKB-UniRule"/>
</dbReference>
<dbReference type="InterPro" id="IPR005972">
    <property type="entry name" value="Nase_Mo-Fe_asu"/>
</dbReference>
<evidence type="ECO:0000256" key="6">
    <source>
        <dbReference type="ARBA" id="ARBA00022505"/>
    </source>
</evidence>
<dbReference type="Proteomes" id="UP001320159">
    <property type="component" value="Unassembled WGS sequence"/>
</dbReference>
<keyword evidence="10 16" id="KW-0560">Oxidoreductase</keyword>
<dbReference type="InterPro" id="IPR000510">
    <property type="entry name" value="Nase/OxRdtase_comp1"/>
</dbReference>
<evidence type="ECO:0000256" key="1">
    <source>
        <dbReference type="ARBA" id="ARBA00001919"/>
    </source>
</evidence>
<keyword evidence="19" id="KW-1185">Reference proteome</keyword>
<evidence type="ECO:0000256" key="12">
    <source>
        <dbReference type="ARBA" id="ARBA00023014"/>
    </source>
</evidence>
<evidence type="ECO:0000256" key="16">
    <source>
        <dbReference type="RuleBase" id="RU004022"/>
    </source>
</evidence>
<evidence type="ECO:0000256" key="11">
    <source>
        <dbReference type="ARBA" id="ARBA00023004"/>
    </source>
</evidence>
<dbReference type="Pfam" id="PF00148">
    <property type="entry name" value="Oxidored_nitro"/>
    <property type="match status" value="1"/>
</dbReference>
<evidence type="ECO:0000256" key="13">
    <source>
        <dbReference type="ARBA" id="ARBA00023231"/>
    </source>
</evidence>
<comment type="similarity">
    <text evidence="4 15">Belongs to the NifD/NifK/NifE/NifN family.</text>
</comment>
<evidence type="ECO:0000256" key="2">
    <source>
        <dbReference type="ARBA" id="ARBA00001969"/>
    </source>
</evidence>
<evidence type="ECO:0000256" key="4">
    <source>
        <dbReference type="ARBA" id="ARBA00011002"/>
    </source>
</evidence>
<dbReference type="PANTHER" id="PTHR43457:SF1">
    <property type="entry name" value="NITROGENASE MOLYBDENUM-IRON PROTEIN ALPHA CHAIN"/>
    <property type="match status" value="1"/>
</dbReference>
<evidence type="ECO:0000256" key="9">
    <source>
        <dbReference type="ARBA" id="ARBA00022840"/>
    </source>
</evidence>
<evidence type="ECO:0000256" key="14">
    <source>
        <dbReference type="ARBA" id="ARBA00047967"/>
    </source>
</evidence>
<evidence type="ECO:0000256" key="10">
    <source>
        <dbReference type="ARBA" id="ARBA00023002"/>
    </source>
</evidence>
<dbReference type="PROSITE" id="PS00090">
    <property type="entry name" value="NITROGENASE_1_2"/>
    <property type="match status" value="1"/>
</dbReference>
<organism evidence="18 19">
    <name type="scientific">Methanooceanicella nereidis</name>
    <dbReference type="NCBI Taxonomy" id="2052831"/>
    <lineage>
        <taxon>Archaea</taxon>
        <taxon>Methanobacteriati</taxon>
        <taxon>Methanobacteriota</taxon>
        <taxon>Stenosarchaea group</taxon>
        <taxon>Methanomicrobia</taxon>
        <taxon>Methanocellales</taxon>
        <taxon>Methanocellaceae</taxon>
        <taxon>Methanooceanicella</taxon>
    </lineage>
</organism>
<sequence length="535" mass="60001">MAITEKGMEDLLATYPDTVKKNRKKHLLIKNSAEACQQIEANTRTIPGIISQRGCCFAGCKGVVVGPIKDMVHIVHGPVGCAYYSWGTRRNKARADDTTPKENIYSTLCFTTDMQEPDIVFGGEKKLSRMIDEVVEMFHPRAITISATCPVGLIGDDIGAVARAAQERHGIQVLAFNCEGYKGVSQSAGHHIANNNIMEHVIGKGTQRKPGDYVINILGEYNIGGDGWEIERILKDIGYTVNGIMTGDSSYVDIRNLHLADLNLVQCHRSINYIAEMMETKYGMPWLKVNFIGVDATCKTLRELARCFNDEALIGRTEEVIARELAIVEPVIEHYRKILNGKTAFGFVGGSRSHHYQHLLRDLGMEMIVAGYEFAHRDDYEGRQVIPTIKSDADSRNIPELHLKPDEELYQDAHVYLNLTKEKFEEIKKNVPLGHYEGMNPDMKDGEVIIDDINHYEFEELVRKLKPDLILTGVRDKYIAHKLGVPSRQLHSYDYTGPYAGFNGAMTFAREVANAVTTPAWKLVTAPWEDGKSKE</sequence>
<keyword evidence="6" id="KW-0500">Molybdenum</keyword>
<keyword evidence="9" id="KW-0067">ATP-binding</keyword>
<evidence type="ECO:0000313" key="19">
    <source>
        <dbReference type="Proteomes" id="UP001320159"/>
    </source>
</evidence>
<dbReference type="SUPFAM" id="SSF53807">
    <property type="entry name" value="Helical backbone' metal receptor"/>
    <property type="match status" value="1"/>
</dbReference>